<dbReference type="RefSeq" id="WP_220564020.1">
    <property type="nucleotide sequence ID" value="NZ_CP074133.1"/>
</dbReference>
<keyword evidence="1" id="KW-0472">Membrane</keyword>
<sequence>MLRSEWRKFLATPANRLVLVLAFVLTVGVTVLMVVFGDSAAIAREQAEGEYAVIFFAGGFGTLAFAGLAGGMVASEFRGPAVWTLAASPRRWRPLLAKLVIVAALALVVGLAVAQVNFHVSQAALRAAGEPTLSLGAPGMLRATLVYIPLGMAVQAVLTACAAAVLRSAAGAFTAVFLVNLLPVVTAPFLGEWWMESVPRFTYGAATESVAGIAVPGSEGYLPTAAAVLVLVAWVAVFVAVAVAVFERRDV</sequence>
<accession>A0ABX8BQX5</accession>
<feature type="transmembrane region" description="Helical" evidence="1">
    <location>
        <begin position="225"/>
        <end position="246"/>
    </location>
</feature>
<organism evidence="2 3">
    <name type="scientific">Nocardiopsis changdeensis</name>
    <dbReference type="NCBI Taxonomy" id="2831969"/>
    <lineage>
        <taxon>Bacteria</taxon>
        <taxon>Bacillati</taxon>
        <taxon>Actinomycetota</taxon>
        <taxon>Actinomycetes</taxon>
        <taxon>Streptosporangiales</taxon>
        <taxon>Nocardiopsidaceae</taxon>
        <taxon>Nocardiopsis</taxon>
    </lineage>
</organism>
<keyword evidence="3" id="KW-1185">Reference proteome</keyword>
<feature type="transmembrane region" description="Helical" evidence="1">
    <location>
        <begin position="173"/>
        <end position="191"/>
    </location>
</feature>
<evidence type="ECO:0000256" key="1">
    <source>
        <dbReference type="SAM" id="Phobius"/>
    </source>
</evidence>
<feature type="transmembrane region" description="Helical" evidence="1">
    <location>
        <begin position="53"/>
        <end position="74"/>
    </location>
</feature>
<feature type="transmembrane region" description="Helical" evidence="1">
    <location>
        <begin position="145"/>
        <end position="166"/>
    </location>
</feature>
<keyword evidence="1" id="KW-1133">Transmembrane helix</keyword>
<dbReference type="EMBL" id="CP074133">
    <property type="protein sequence ID" value="QUX22808.1"/>
    <property type="molecule type" value="Genomic_DNA"/>
</dbReference>
<name>A0ABX8BQX5_9ACTN</name>
<protein>
    <recommendedName>
        <fullName evidence="4">ABC transporter permease</fullName>
    </recommendedName>
</protein>
<feature type="transmembrane region" description="Helical" evidence="1">
    <location>
        <begin position="95"/>
        <end position="116"/>
    </location>
</feature>
<evidence type="ECO:0000313" key="3">
    <source>
        <dbReference type="Proteomes" id="UP000676079"/>
    </source>
</evidence>
<dbReference type="Proteomes" id="UP000676079">
    <property type="component" value="Chromosome"/>
</dbReference>
<keyword evidence="1" id="KW-0812">Transmembrane</keyword>
<proteinExistence type="predicted"/>
<evidence type="ECO:0008006" key="4">
    <source>
        <dbReference type="Google" id="ProtNLM"/>
    </source>
</evidence>
<reference evidence="2 3" key="1">
    <citation type="submission" date="2021-05" db="EMBL/GenBank/DDBJ databases">
        <title>Direct Submission.</title>
        <authorList>
            <person name="Li K."/>
            <person name="Gao J."/>
        </authorList>
    </citation>
    <scope>NUCLEOTIDE SEQUENCE [LARGE SCALE GENOMIC DNA]</scope>
    <source>
        <strain evidence="2 3">Mg02</strain>
    </source>
</reference>
<evidence type="ECO:0000313" key="2">
    <source>
        <dbReference type="EMBL" id="QUX22808.1"/>
    </source>
</evidence>
<gene>
    <name evidence="2" type="ORF">KGD84_31830</name>
</gene>